<dbReference type="NCBIfam" id="TIGR00412">
    <property type="entry name" value="redox_disulf_2"/>
    <property type="match status" value="1"/>
</dbReference>
<dbReference type="PANTHER" id="PTHR36450">
    <property type="entry name" value="THIOREDOXIN"/>
    <property type="match status" value="1"/>
</dbReference>
<feature type="active site" description="Nucleophile" evidence="1">
    <location>
        <position position="13"/>
    </location>
</feature>
<feature type="active site" description="Nucleophile" evidence="1">
    <location>
        <position position="10"/>
    </location>
</feature>
<feature type="disulfide bond" description="Redox-active" evidence="2">
    <location>
        <begin position="10"/>
        <end position="13"/>
    </location>
</feature>
<dbReference type="EMBL" id="PEYM01000043">
    <property type="protein sequence ID" value="PIS30930.1"/>
    <property type="molecule type" value="Genomic_DNA"/>
</dbReference>
<keyword evidence="2" id="KW-1015">Disulfide bond</keyword>
<feature type="domain" description="Thioredoxin-like fold" evidence="3">
    <location>
        <begin position="1"/>
        <end position="76"/>
    </location>
</feature>
<dbReference type="Gene3D" id="3.40.30.10">
    <property type="entry name" value="Glutaredoxin"/>
    <property type="match status" value="1"/>
</dbReference>
<dbReference type="InterPro" id="IPR036249">
    <property type="entry name" value="Thioredoxin-like_sf"/>
</dbReference>
<evidence type="ECO:0000313" key="4">
    <source>
        <dbReference type="EMBL" id="PIS30930.1"/>
    </source>
</evidence>
<evidence type="ECO:0000256" key="1">
    <source>
        <dbReference type="PIRSR" id="PIRSR037031-50"/>
    </source>
</evidence>
<dbReference type="Pfam" id="PF13192">
    <property type="entry name" value="Thioredoxin_3"/>
    <property type="match status" value="1"/>
</dbReference>
<evidence type="ECO:0000256" key="2">
    <source>
        <dbReference type="PIRSR" id="PIRSR037031-51"/>
    </source>
</evidence>
<evidence type="ECO:0000313" key="5">
    <source>
        <dbReference type="Proteomes" id="UP000231343"/>
    </source>
</evidence>
<dbReference type="PANTHER" id="PTHR36450:SF1">
    <property type="entry name" value="THIOREDOXIN"/>
    <property type="match status" value="1"/>
</dbReference>
<protein>
    <submittedName>
        <fullName evidence="4">Redox-active disulfide protein 2</fullName>
    </submittedName>
</protein>
<sequence>MEIKVLGPGCPNCMELERRVKEALKELGVAANVTKVADIAEIGKYIMMIPGLVINEKVKHSGKPLPKPEQIKAWIEEEKN</sequence>
<dbReference type="SUPFAM" id="SSF52833">
    <property type="entry name" value="Thioredoxin-like"/>
    <property type="match status" value="1"/>
</dbReference>
<gene>
    <name evidence="4" type="ORF">COT42_02080</name>
</gene>
<reference evidence="4 5" key="1">
    <citation type="submission" date="2017-09" db="EMBL/GenBank/DDBJ databases">
        <title>Depth-based differentiation of microbial function through sediment-hosted aquifers and enrichment of novel symbionts in the deep terrestrial subsurface.</title>
        <authorList>
            <person name="Probst A.J."/>
            <person name="Ladd B."/>
            <person name="Jarett J.K."/>
            <person name="Geller-Mcgrath D.E."/>
            <person name="Sieber C.M."/>
            <person name="Emerson J.B."/>
            <person name="Anantharaman K."/>
            <person name="Thomas B.C."/>
            <person name="Malmstrom R."/>
            <person name="Stieglmeier M."/>
            <person name="Klingl A."/>
            <person name="Woyke T."/>
            <person name="Ryan C.M."/>
            <person name="Banfield J.F."/>
        </authorList>
    </citation>
    <scope>NUCLEOTIDE SEQUENCE [LARGE SCALE GENOMIC DNA]</scope>
    <source>
        <strain evidence="4">CG08_land_8_20_14_0_20_45_16</strain>
    </source>
</reference>
<dbReference type="AlphaFoldDB" id="A0A2H0Y0E9"/>
<comment type="caution">
    <text evidence="4">The sequence shown here is derived from an EMBL/GenBank/DDBJ whole genome shotgun (WGS) entry which is preliminary data.</text>
</comment>
<dbReference type="PIRSF" id="PIRSF037031">
    <property type="entry name" value="Redox_disulphide_2"/>
    <property type="match status" value="1"/>
</dbReference>
<accession>A0A2H0Y0E9</accession>
<dbReference type="Proteomes" id="UP000231343">
    <property type="component" value="Unassembled WGS sequence"/>
</dbReference>
<dbReference type="InterPro" id="IPR005243">
    <property type="entry name" value="THIRX-like_proc"/>
</dbReference>
<dbReference type="InterPro" id="IPR012336">
    <property type="entry name" value="Thioredoxin-like_fold"/>
</dbReference>
<proteinExistence type="predicted"/>
<name>A0A2H0Y0E9_UNCSA</name>
<keyword evidence="2" id="KW-0676">Redox-active center</keyword>
<organism evidence="4 5">
    <name type="scientific">Candidatus Saganbacteria bacterium CG08_land_8_20_14_0_20_45_16</name>
    <dbReference type="NCBI Taxonomy" id="2014293"/>
    <lineage>
        <taxon>Bacteria</taxon>
        <taxon>Bacillati</taxon>
        <taxon>Saganbacteria</taxon>
    </lineage>
</organism>
<evidence type="ECO:0000259" key="3">
    <source>
        <dbReference type="Pfam" id="PF13192"/>
    </source>
</evidence>